<organism evidence="2 3">
    <name type="scientific">Pneumocystis murina (strain B123)</name>
    <name type="common">Mouse pneumocystis pneumonia agent</name>
    <name type="synonym">Pneumocystis carinii f. sp. muris</name>
    <dbReference type="NCBI Taxonomy" id="1069680"/>
    <lineage>
        <taxon>Eukaryota</taxon>
        <taxon>Fungi</taxon>
        <taxon>Dikarya</taxon>
        <taxon>Ascomycota</taxon>
        <taxon>Taphrinomycotina</taxon>
        <taxon>Pneumocystomycetes</taxon>
        <taxon>Pneumocystaceae</taxon>
        <taxon>Pneumocystis</taxon>
    </lineage>
</organism>
<dbReference type="HOGENOM" id="CLU_966825_0_0_1"/>
<dbReference type="InterPro" id="IPR019448">
    <property type="entry name" value="NT-C2"/>
</dbReference>
<dbReference type="InterPro" id="IPR039931">
    <property type="entry name" value="EEIG1/2-like"/>
</dbReference>
<sequence length="288" mass="33779">MFRLFNLKSRPKFHIQITIHHLINVPLVSGQMFIKWYLKDSISTKTRGKSQKVPIKNHKVTWDHDISCVISMKIGKHQRLSESWMIFEVNQELRCASHQLVLGRVEINLAEYVGLSKETGCYLLQNSKVNSLLKISISIEQICGNTDYIINPPQKKQMFYGIVDLMSKHSIPNKEKNHSDNLSPRKLKDLSPYIHEEDIVTNEPYLLDVSDSFDIIENIFNEKNEWLMELQHKNEKSYDSDDSKKNTKIIQEIKRNQKKEIKIAQEWEIKELKYGVSWSLNKSSNKSY</sequence>
<accession>M7NTD2</accession>
<feature type="domain" description="C2 NT-type" evidence="1">
    <location>
        <begin position="3"/>
        <end position="141"/>
    </location>
</feature>
<dbReference type="PANTHER" id="PTHR21456">
    <property type="entry name" value="FAMILY WITH SEQUENCE SIMILARITY 102"/>
    <property type="match status" value="1"/>
</dbReference>
<dbReference type="PROSITE" id="PS51840">
    <property type="entry name" value="C2_NT"/>
    <property type="match status" value="1"/>
</dbReference>
<dbReference type="AlphaFoldDB" id="M7NTD2"/>
<dbReference type="PANTHER" id="PTHR21456:SF1">
    <property type="entry name" value="C2 NT-TYPE DOMAIN-CONTAINING PROTEIN"/>
    <property type="match status" value="1"/>
</dbReference>
<comment type="caution">
    <text evidence="2">The sequence shown here is derived from an EMBL/GenBank/DDBJ whole genome shotgun (WGS) entry which is preliminary data.</text>
</comment>
<dbReference type="eggNOG" id="ENOG502QRRN">
    <property type="taxonomic scope" value="Eukaryota"/>
</dbReference>
<dbReference type="VEuPathDB" id="FungiDB:PNEG_01250"/>
<protein>
    <recommendedName>
        <fullName evidence="1">C2 NT-type domain-containing protein</fullName>
    </recommendedName>
</protein>
<evidence type="ECO:0000313" key="3">
    <source>
        <dbReference type="Proteomes" id="UP000011958"/>
    </source>
</evidence>
<dbReference type="Proteomes" id="UP000011958">
    <property type="component" value="Unassembled WGS sequence"/>
</dbReference>
<name>M7NTD2_PNEMU</name>
<dbReference type="STRING" id="1069680.M7NTD2"/>
<dbReference type="RefSeq" id="XP_007873171.1">
    <property type="nucleotide sequence ID" value="XM_007874980.2"/>
</dbReference>
<dbReference type="OrthoDB" id="3365224at2759"/>
<gene>
    <name evidence="2" type="ORF">PNEG_01250</name>
</gene>
<evidence type="ECO:0000313" key="2">
    <source>
        <dbReference type="EMBL" id="EMR10542.1"/>
    </source>
</evidence>
<dbReference type="EMBL" id="AFWA02000006">
    <property type="protein sequence ID" value="EMR10542.1"/>
    <property type="molecule type" value="Genomic_DNA"/>
</dbReference>
<reference evidence="3" key="1">
    <citation type="journal article" date="2016" name="Nat. Commun.">
        <title>Genome analysis of three Pneumocystis species reveals adaptation mechanisms to life exclusively in mammalian hosts.</title>
        <authorList>
            <person name="Ma L."/>
            <person name="Chen Z."/>
            <person name="Huang D.W."/>
            <person name="Kutty G."/>
            <person name="Ishihara M."/>
            <person name="Wang H."/>
            <person name="Abouelleil A."/>
            <person name="Bishop L."/>
            <person name="Davey E."/>
            <person name="Deng R."/>
            <person name="Deng X."/>
            <person name="Fan L."/>
            <person name="Fantoni G."/>
            <person name="Fitzgerald M."/>
            <person name="Gogineni E."/>
            <person name="Goldberg J.M."/>
            <person name="Handley G."/>
            <person name="Hu X."/>
            <person name="Huber C."/>
            <person name="Jiao X."/>
            <person name="Jones K."/>
            <person name="Levin J.Z."/>
            <person name="Liu Y."/>
            <person name="Macdonald P."/>
            <person name="Melnikov A."/>
            <person name="Raley C."/>
            <person name="Sassi M."/>
            <person name="Sherman B.T."/>
            <person name="Song X."/>
            <person name="Sykes S."/>
            <person name="Tran B."/>
            <person name="Walsh L."/>
            <person name="Xia Y."/>
            <person name="Yang J."/>
            <person name="Young S."/>
            <person name="Zeng Q."/>
            <person name="Zheng X."/>
            <person name="Stephens R."/>
            <person name="Nusbaum C."/>
            <person name="Birren B.W."/>
            <person name="Azadi P."/>
            <person name="Lempicki R.A."/>
            <person name="Cuomo C.A."/>
            <person name="Kovacs J.A."/>
        </authorList>
    </citation>
    <scope>NUCLEOTIDE SEQUENCE [LARGE SCALE GENOMIC DNA]</scope>
    <source>
        <strain evidence="3">B123</strain>
    </source>
</reference>
<evidence type="ECO:0000259" key="1">
    <source>
        <dbReference type="PROSITE" id="PS51840"/>
    </source>
</evidence>
<dbReference type="GeneID" id="19894947"/>
<keyword evidence="3" id="KW-1185">Reference proteome</keyword>
<dbReference type="Pfam" id="PF10358">
    <property type="entry name" value="NT-C2"/>
    <property type="match status" value="1"/>
</dbReference>
<proteinExistence type="predicted"/>